<comment type="caution">
    <text evidence="1">The sequence shown here is derived from an EMBL/GenBank/DDBJ whole genome shotgun (WGS) entry which is preliminary data.</text>
</comment>
<dbReference type="AlphaFoldDB" id="A0A2P6NA79"/>
<evidence type="ECO:0000313" key="2">
    <source>
        <dbReference type="Proteomes" id="UP000241769"/>
    </source>
</evidence>
<dbReference type="Proteomes" id="UP000241769">
    <property type="component" value="Unassembled WGS sequence"/>
</dbReference>
<keyword evidence="2" id="KW-1185">Reference proteome</keyword>
<protein>
    <submittedName>
        <fullName evidence="1">Uncharacterized protein</fullName>
    </submittedName>
</protein>
<organism evidence="1 2">
    <name type="scientific">Planoprotostelium fungivorum</name>
    <dbReference type="NCBI Taxonomy" id="1890364"/>
    <lineage>
        <taxon>Eukaryota</taxon>
        <taxon>Amoebozoa</taxon>
        <taxon>Evosea</taxon>
        <taxon>Variosea</taxon>
        <taxon>Cavosteliida</taxon>
        <taxon>Cavosteliaceae</taxon>
        <taxon>Planoprotostelium</taxon>
    </lineage>
</organism>
<accession>A0A2P6NA79</accession>
<gene>
    <name evidence="1" type="ORF">PROFUN_11416</name>
</gene>
<dbReference type="InParanoid" id="A0A2P6NA79"/>
<evidence type="ECO:0000313" key="1">
    <source>
        <dbReference type="EMBL" id="PRP80861.1"/>
    </source>
</evidence>
<proteinExistence type="predicted"/>
<sequence length="124" mass="13829">MSKYHCMRAGLACSALHCVRNYEHNKLNPWQGYFLGPGRERGEKRETERGMRQVQIPAVRVLLKSPEGSYGSGFTDVQSISLCQSVHITNLTIQHSVGQILGVELLDTSNSWVANSLHIYGSLL</sequence>
<reference evidence="1 2" key="1">
    <citation type="journal article" date="2018" name="Genome Biol. Evol.">
        <title>Multiple Roots of Fruiting Body Formation in Amoebozoa.</title>
        <authorList>
            <person name="Hillmann F."/>
            <person name="Forbes G."/>
            <person name="Novohradska S."/>
            <person name="Ferling I."/>
            <person name="Riege K."/>
            <person name="Groth M."/>
            <person name="Westermann M."/>
            <person name="Marz M."/>
            <person name="Spaller T."/>
            <person name="Winckler T."/>
            <person name="Schaap P."/>
            <person name="Glockner G."/>
        </authorList>
    </citation>
    <scope>NUCLEOTIDE SEQUENCE [LARGE SCALE GENOMIC DNA]</scope>
    <source>
        <strain evidence="1 2">Jena</strain>
    </source>
</reference>
<dbReference type="EMBL" id="MDYQ01000136">
    <property type="protein sequence ID" value="PRP80861.1"/>
    <property type="molecule type" value="Genomic_DNA"/>
</dbReference>
<name>A0A2P6NA79_9EUKA</name>